<sequence>MAAIATFSLALSAQDATKVQPRSYQVVFENDEVRVIRYAALPGMGVCGTGVHSHPRHLTILLTPARVRVTENGKTFVAVNKEGDVFWSEAGRHETENISGRGVRSLIVEFKRPRKS</sequence>
<dbReference type="Proteomes" id="UP000004030">
    <property type="component" value="Unassembled WGS sequence"/>
</dbReference>
<dbReference type="EMBL" id="AGFM01000010">
    <property type="protein sequence ID" value="EHJ62058.1"/>
    <property type="molecule type" value="Genomic_DNA"/>
</dbReference>
<dbReference type="InterPro" id="IPR014710">
    <property type="entry name" value="RmlC-like_jellyroll"/>
</dbReference>
<organism evidence="1 2">
    <name type="scientific">Novosphingobium pentaromativorans US6-1</name>
    <dbReference type="NCBI Taxonomy" id="1088721"/>
    <lineage>
        <taxon>Bacteria</taxon>
        <taxon>Pseudomonadati</taxon>
        <taxon>Pseudomonadota</taxon>
        <taxon>Alphaproteobacteria</taxon>
        <taxon>Sphingomonadales</taxon>
        <taxon>Sphingomonadaceae</taxon>
        <taxon>Novosphingobium</taxon>
    </lineage>
</organism>
<dbReference type="PATRIC" id="fig|1088721.3.peg.969"/>
<accession>G6E9F9</accession>
<dbReference type="SUPFAM" id="SSF51182">
    <property type="entry name" value="RmlC-like cupins"/>
    <property type="match status" value="1"/>
</dbReference>
<evidence type="ECO:0008006" key="3">
    <source>
        <dbReference type="Google" id="ProtNLM"/>
    </source>
</evidence>
<evidence type="ECO:0000313" key="2">
    <source>
        <dbReference type="Proteomes" id="UP000004030"/>
    </source>
</evidence>
<comment type="caution">
    <text evidence="1">The sequence shown here is derived from an EMBL/GenBank/DDBJ whole genome shotgun (WGS) entry which is preliminary data.</text>
</comment>
<reference evidence="1 2" key="1">
    <citation type="journal article" date="2012" name="J. Bacteriol.">
        <title>Genome sequence of benzo(a)pyrene-degrading bacterium Novosphingobium pentaromativorans US6-1.</title>
        <authorList>
            <person name="Luo Y.R."/>
            <person name="Kang S.G."/>
            <person name="Kim S.J."/>
            <person name="Kim M.R."/>
            <person name="Li N."/>
            <person name="Lee J.H."/>
            <person name="Kwon K.K."/>
        </authorList>
    </citation>
    <scope>NUCLEOTIDE SEQUENCE [LARGE SCALE GENOMIC DNA]</scope>
    <source>
        <strain evidence="1 2">US6-1</strain>
    </source>
</reference>
<evidence type="ECO:0000313" key="1">
    <source>
        <dbReference type="EMBL" id="EHJ62058.1"/>
    </source>
</evidence>
<gene>
    <name evidence="1" type="ORF">NSU_0980</name>
</gene>
<dbReference type="AlphaFoldDB" id="G6E9F9"/>
<dbReference type="Gene3D" id="2.60.120.10">
    <property type="entry name" value="Jelly Rolls"/>
    <property type="match status" value="1"/>
</dbReference>
<proteinExistence type="predicted"/>
<dbReference type="InterPro" id="IPR011051">
    <property type="entry name" value="RmlC_Cupin_sf"/>
</dbReference>
<name>G6E9F9_9SPHN</name>
<protein>
    <recommendedName>
        <fullName evidence="3">Cytoplasmic protein</fullName>
    </recommendedName>
</protein>
<dbReference type="eggNOG" id="COG1917">
    <property type="taxonomic scope" value="Bacteria"/>
</dbReference>
<keyword evidence="2" id="KW-1185">Reference proteome</keyword>